<dbReference type="Proteomes" id="UP000324705">
    <property type="component" value="Chromosome 3A"/>
</dbReference>
<feature type="compositionally biased region" description="Polar residues" evidence="2">
    <location>
        <begin position="236"/>
        <end position="246"/>
    </location>
</feature>
<dbReference type="EMBL" id="LT934115">
    <property type="protein sequence ID" value="VAH64985.1"/>
    <property type="molecule type" value="Genomic_DNA"/>
</dbReference>
<feature type="domain" description="Peptidase C14 caspase" evidence="3">
    <location>
        <begin position="86"/>
        <end position="478"/>
    </location>
</feature>
<gene>
    <name evidence="4" type="ORF">TRITD_3Av1G204330</name>
</gene>
<dbReference type="GO" id="GO:0005737">
    <property type="term" value="C:cytoplasm"/>
    <property type="evidence" value="ECO:0007669"/>
    <property type="project" value="TreeGrafter"/>
</dbReference>
<organism evidence="4 5">
    <name type="scientific">Triticum turgidum subsp. durum</name>
    <name type="common">Durum wheat</name>
    <name type="synonym">Triticum durum</name>
    <dbReference type="NCBI Taxonomy" id="4567"/>
    <lineage>
        <taxon>Eukaryota</taxon>
        <taxon>Viridiplantae</taxon>
        <taxon>Streptophyta</taxon>
        <taxon>Embryophyta</taxon>
        <taxon>Tracheophyta</taxon>
        <taxon>Spermatophyta</taxon>
        <taxon>Magnoliopsida</taxon>
        <taxon>Liliopsida</taxon>
        <taxon>Poales</taxon>
        <taxon>Poaceae</taxon>
        <taxon>BOP clade</taxon>
        <taxon>Pooideae</taxon>
        <taxon>Triticodae</taxon>
        <taxon>Triticeae</taxon>
        <taxon>Triticinae</taxon>
        <taxon>Triticum</taxon>
    </lineage>
</organism>
<dbReference type="InterPro" id="IPR050452">
    <property type="entry name" value="Metacaspase"/>
</dbReference>
<name>A0A9R0VQB7_TRITD</name>
<evidence type="ECO:0000256" key="1">
    <source>
        <dbReference type="ARBA" id="ARBA00009005"/>
    </source>
</evidence>
<evidence type="ECO:0000313" key="4">
    <source>
        <dbReference type="EMBL" id="VAH64985.1"/>
    </source>
</evidence>
<dbReference type="AlphaFoldDB" id="A0A9R0VQB7"/>
<accession>A0A9R0VQB7</accession>
<dbReference type="Pfam" id="PF00656">
    <property type="entry name" value="Peptidase_C14"/>
    <property type="match status" value="1"/>
</dbReference>
<feature type="compositionally biased region" description="Low complexity" evidence="2">
    <location>
        <begin position="66"/>
        <end position="81"/>
    </location>
</feature>
<proteinExistence type="inferred from homology"/>
<dbReference type="GO" id="GO:0006508">
    <property type="term" value="P:proteolysis"/>
    <property type="evidence" value="ECO:0007669"/>
    <property type="project" value="InterPro"/>
</dbReference>
<sequence>MCRRAEPRPARVDGRRPIVFVTSFQACTAAPMIQSRPSSPHPSDRKRQYAQRTYPPLPPATDGPRTHSTPSPSGSPTDAAAAAMGRKLALLVGINYPGTKAELKGCHNDVDRMHKCLVDRFGFDEDNITVLLDRGSSGPQPTGANIRHALAKLVGDARRGDFLFFHYSGHGTRLPAETGQDDDTGYDECIVPSDMNLITDQDFRDLVQKVPDGCIFTIVSDSCHSGGLLDKAKEQIGNSTKQNQTQSRESEEERSHSGGGFRSFLKETVCDAFESHSRHGGEDQDEQPTGDGLTKNRSLPLSTLIEMLKEQTGKDDIEEGSIRLTLFNVFGDDASPKIKKFMKVMLDKFHEGGSGEQGGVMGMVGSLAHQFLKAKLDGTEEETFKPAIEQDMGSAEEAYAGTKSWAPNNGILISGCQTSQTSADATIPGGTSFGAMSNAIQAILASDDGKITNKDLVMKARAALSKQGYTQQPGLYCSDEHVHVAFIC</sequence>
<dbReference type="PROSITE" id="PS51257">
    <property type="entry name" value="PROKAR_LIPOPROTEIN"/>
    <property type="match status" value="1"/>
</dbReference>
<dbReference type="PANTHER" id="PTHR48104:SF30">
    <property type="entry name" value="METACASPASE-1"/>
    <property type="match status" value="1"/>
</dbReference>
<feature type="region of interest" description="Disordered" evidence="2">
    <location>
        <begin position="31"/>
        <end position="81"/>
    </location>
</feature>
<feature type="region of interest" description="Disordered" evidence="2">
    <location>
        <begin position="275"/>
        <end position="297"/>
    </location>
</feature>
<evidence type="ECO:0000259" key="3">
    <source>
        <dbReference type="Pfam" id="PF00656"/>
    </source>
</evidence>
<dbReference type="InterPro" id="IPR011600">
    <property type="entry name" value="Pept_C14_caspase"/>
</dbReference>
<protein>
    <recommendedName>
        <fullName evidence="3">Peptidase C14 caspase domain-containing protein</fullName>
    </recommendedName>
</protein>
<dbReference type="Gramene" id="TRITD3Av1G204330.1">
    <property type="protein sequence ID" value="TRITD3Av1G204330.1"/>
    <property type="gene ID" value="TRITD3Av1G204330"/>
</dbReference>
<dbReference type="Gene3D" id="3.40.50.12660">
    <property type="match status" value="2"/>
</dbReference>
<dbReference type="PANTHER" id="PTHR48104">
    <property type="entry name" value="METACASPASE-4"/>
    <property type="match status" value="1"/>
</dbReference>
<dbReference type="GO" id="GO:0004197">
    <property type="term" value="F:cysteine-type endopeptidase activity"/>
    <property type="evidence" value="ECO:0007669"/>
    <property type="project" value="InterPro"/>
</dbReference>
<reference evidence="4 5" key="1">
    <citation type="submission" date="2017-09" db="EMBL/GenBank/DDBJ databases">
        <authorList>
            <consortium name="International Durum Wheat Genome Sequencing Consortium (IDWGSC)"/>
            <person name="Milanesi L."/>
        </authorList>
    </citation>
    <scope>NUCLEOTIDE SEQUENCE [LARGE SCALE GENOMIC DNA]</scope>
    <source>
        <strain evidence="5">cv. Svevo</strain>
    </source>
</reference>
<dbReference type="InterPro" id="IPR029030">
    <property type="entry name" value="Caspase-like_dom_sf"/>
</dbReference>
<comment type="similarity">
    <text evidence="1">Belongs to the peptidase C14B family.</text>
</comment>
<keyword evidence="5" id="KW-1185">Reference proteome</keyword>
<evidence type="ECO:0000256" key="2">
    <source>
        <dbReference type="SAM" id="MobiDB-lite"/>
    </source>
</evidence>
<dbReference type="SUPFAM" id="SSF52129">
    <property type="entry name" value="Caspase-like"/>
    <property type="match status" value="1"/>
</dbReference>
<dbReference type="OMA" id="GKPEMAY"/>
<feature type="region of interest" description="Disordered" evidence="2">
    <location>
        <begin position="233"/>
        <end position="261"/>
    </location>
</feature>
<evidence type="ECO:0000313" key="5">
    <source>
        <dbReference type="Proteomes" id="UP000324705"/>
    </source>
</evidence>